<dbReference type="GO" id="GO:0003677">
    <property type="term" value="F:DNA binding"/>
    <property type="evidence" value="ECO:0007669"/>
    <property type="project" value="UniProtKB-KW"/>
</dbReference>
<organism evidence="5 6">
    <name type="scientific">Geomesophilobacter sediminis</name>
    <dbReference type="NCBI Taxonomy" id="2798584"/>
    <lineage>
        <taxon>Bacteria</taxon>
        <taxon>Pseudomonadati</taxon>
        <taxon>Thermodesulfobacteriota</taxon>
        <taxon>Desulfuromonadia</taxon>
        <taxon>Geobacterales</taxon>
        <taxon>Geobacteraceae</taxon>
        <taxon>Geomesophilobacter</taxon>
    </lineage>
</organism>
<dbReference type="InterPro" id="IPR000835">
    <property type="entry name" value="HTH_MarR-typ"/>
</dbReference>
<keyword evidence="6" id="KW-1185">Reference proteome</keyword>
<reference evidence="5" key="1">
    <citation type="submission" date="2020-12" db="EMBL/GenBank/DDBJ databases">
        <title>Geomonas sp. Red875, isolated from river sediment.</title>
        <authorList>
            <person name="Xu Z."/>
            <person name="Zhang Z."/>
            <person name="Masuda Y."/>
            <person name="Itoh H."/>
            <person name="Senoo K."/>
        </authorList>
    </citation>
    <scope>NUCLEOTIDE SEQUENCE</scope>
    <source>
        <strain evidence="5">Red875</strain>
    </source>
</reference>
<dbReference type="Pfam" id="PF01047">
    <property type="entry name" value="MarR"/>
    <property type="match status" value="1"/>
</dbReference>
<dbReference type="InterPro" id="IPR039422">
    <property type="entry name" value="MarR/SlyA-like"/>
</dbReference>
<evidence type="ECO:0000256" key="3">
    <source>
        <dbReference type="ARBA" id="ARBA00023163"/>
    </source>
</evidence>
<keyword evidence="3" id="KW-0804">Transcription</keyword>
<protein>
    <submittedName>
        <fullName evidence="5">MarR family transcriptional regulator</fullName>
    </submittedName>
</protein>
<name>A0A8J7JJW1_9BACT</name>
<gene>
    <name evidence="5" type="ORF">JFN93_08260</name>
</gene>
<sequence>MQLMKDKPNDYRLEKSLGHLAARFSRAVLRRLNAALAQQELPITAEQYSLLVQLWDSNGLPQGALAEKTSKDKTTMARLAAGLEARGLIVRLPGPGDARERLLYLTDTGKQLMDRATGLAKAILEEAQQGISEDEAELCRDVLRRAYANLSR</sequence>
<dbReference type="SMART" id="SM00347">
    <property type="entry name" value="HTH_MARR"/>
    <property type="match status" value="1"/>
</dbReference>
<dbReference type="EMBL" id="JAEMHM010000006">
    <property type="protein sequence ID" value="MBJ6724695.1"/>
    <property type="molecule type" value="Genomic_DNA"/>
</dbReference>
<dbReference type="PANTHER" id="PTHR33164:SF64">
    <property type="entry name" value="TRANSCRIPTIONAL REGULATOR SLYA"/>
    <property type="match status" value="1"/>
</dbReference>
<dbReference type="AlphaFoldDB" id="A0A8J7JJW1"/>
<dbReference type="Proteomes" id="UP000636888">
    <property type="component" value="Unassembled WGS sequence"/>
</dbReference>
<dbReference type="GO" id="GO:0003700">
    <property type="term" value="F:DNA-binding transcription factor activity"/>
    <property type="evidence" value="ECO:0007669"/>
    <property type="project" value="InterPro"/>
</dbReference>
<dbReference type="InterPro" id="IPR036388">
    <property type="entry name" value="WH-like_DNA-bd_sf"/>
</dbReference>
<keyword evidence="1" id="KW-0805">Transcription regulation</keyword>
<dbReference type="PRINTS" id="PR00598">
    <property type="entry name" value="HTHMARR"/>
</dbReference>
<accession>A0A8J7JJW1</accession>
<proteinExistence type="predicted"/>
<dbReference type="SUPFAM" id="SSF46785">
    <property type="entry name" value="Winged helix' DNA-binding domain"/>
    <property type="match status" value="1"/>
</dbReference>
<evidence type="ECO:0000259" key="4">
    <source>
        <dbReference type="PROSITE" id="PS50995"/>
    </source>
</evidence>
<evidence type="ECO:0000256" key="1">
    <source>
        <dbReference type="ARBA" id="ARBA00023015"/>
    </source>
</evidence>
<dbReference type="Gene3D" id="1.10.10.10">
    <property type="entry name" value="Winged helix-like DNA-binding domain superfamily/Winged helix DNA-binding domain"/>
    <property type="match status" value="1"/>
</dbReference>
<dbReference type="GO" id="GO:0006950">
    <property type="term" value="P:response to stress"/>
    <property type="evidence" value="ECO:0007669"/>
    <property type="project" value="TreeGrafter"/>
</dbReference>
<evidence type="ECO:0000313" key="5">
    <source>
        <dbReference type="EMBL" id="MBJ6724695.1"/>
    </source>
</evidence>
<feature type="domain" description="HTH marR-type" evidence="4">
    <location>
        <begin position="14"/>
        <end position="148"/>
    </location>
</feature>
<dbReference type="PANTHER" id="PTHR33164">
    <property type="entry name" value="TRANSCRIPTIONAL REGULATOR, MARR FAMILY"/>
    <property type="match status" value="1"/>
</dbReference>
<dbReference type="PROSITE" id="PS50995">
    <property type="entry name" value="HTH_MARR_2"/>
    <property type="match status" value="1"/>
</dbReference>
<evidence type="ECO:0000313" key="6">
    <source>
        <dbReference type="Proteomes" id="UP000636888"/>
    </source>
</evidence>
<evidence type="ECO:0000256" key="2">
    <source>
        <dbReference type="ARBA" id="ARBA00023125"/>
    </source>
</evidence>
<dbReference type="InterPro" id="IPR036390">
    <property type="entry name" value="WH_DNA-bd_sf"/>
</dbReference>
<comment type="caution">
    <text evidence="5">The sequence shown here is derived from an EMBL/GenBank/DDBJ whole genome shotgun (WGS) entry which is preliminary data.</text>
</comment>
<keyword evidence="2" id="KW-0238">DNA-binding</keyword>